<name>A0A814GBS2_ADIRI</name>
<dbReference type="EMBL" id="CAJNOR010000735">
    <property type="protein sequence ID" value="CAF0994462.1"/>
    <property type="molecule type" value="Genomic_DNA"/>
</dbReference>
<gene>
    <name evidence="2" type="ORF">EDS130_LOCUS22343</name>
    <name evidence="1" type="ORF">XAT740_LOCUS12871</name>
</gene>
<dbReference type="AlphaFoldDB" id="A0A814GBS2"/>
<keyword evidence="3" id="KW-1185">Reference proteome</keyword>
<organism evidence="1 3">
    <name type="scientific">Adineta ricciae</name>
    <name type="common">Rotifer</name>
    <dbReference type="NCBI Taxonomy" id="249248"/>
    <lineage>
        <taxon>Eukaryota</taxon>
        <taxon>Metazoa</taxon>
        <taxon>Spiralia</taxon>
        <taxon>Gnathifera</taxon>
        <taxon>Rotifera</taxon>
        <taxon>Eurotatoria</taxon>
        <taxon>Bdelloidea</taxon>
        <taxon>Adinetida</taxon>
        <taxon>Adinetidae</taxon>
        <taxon>Adineta</taxon>
    </lineage>
</organism>
<dbReference type="OrthoDB" id="10024928at2759"/>
<dbReference type="Proteomes" id="UP000663828">
    <property type="component" value="Unassembled WGS sequence"/>
</dbReference>
<protein>
    <submittedName>
        <fullName evidence="1">Uncharacterized protein</fullName>
    </submittedName>
</protein>
<proteinExistence type="predicted"/>
<evidence type="ECO:0000313" key="1">
    <source>
        <dbReference type="EMBL" id="CAF0994462.1"/>
    </source>
</evidence>
<sequence length="75" mass="8715">MQLSAVSPISKTYSRTMKTTHLLVQVVSSETLTRLINRERFIVLQPQCVMRAFQICIYLPPLYDDPWLIFKGKSI</sequence>
<dbReference type="EMBL" id="CAJNOJ010000117">
    <property type="protein sequence ID" value="CAF1145995.1"/>
    <property type="molecule type" value="Genomic_DNA"/>
</dbReference>
<comment type="caution">
    <text evidence="1">The sequence shown here is derived from an EMBL/GenBank/DDBJ whole genome shotgun (WGS) entry which is preliminary data.</text>
</comment>
<evidence type="ECO:0000313" key="2">
    <source>
        <dbReference type="EMBL" id="CAF1145995.1"/>
    </source>
</evidence>
<reference evidence="1" key="1">
    <citation type="submission" date="2021-02" db="EMBL/GenBank/DDBJ databases">
        <authorList>
            <person name="Nowell W R."/>
        </authorList>
    </citation>
    <scope>NUCLEOTIDE SEQUENCE</scope>
</reference>
<accession>A0A814GBS2</accession>
<dbReference type="Proteomes" id="UP000663852">
    <property type="component" value="Unassembled WGS sequence"/>
</dbReference>
<evidence type="ECO:0000313" key="3">
    <source>
        <dbReference type="Proteomes" id="UP000663828"/>
    </source>
</evidence>